<accession>A0A7T4WDZ6</accession>
<feature type="domain" description="Reverse transcriptase" evidence="2">
    <location>
        <begin position="12"/>
        <end position="92"/>
    </location>
</feature>
<dbReference type="Proteomes" id="UP000595420">
    <property type="component" value="Chromosome"/>
</dbReference>
<dbReference type="InterPro" id="IPR051083">
    <property type="entry name" value="GrpII_Intron_Splice-Mob/Def"/>
</dbReference>
<dbReference type="InterPro" id="IPR043502">
    <property type="entry name" value="DNA/RNA_pol_sf"/>
</dbReference>
<dbReference type="PANTHER" id="PTHR34047:SF8">
    <property type="entry name" value="PROTEIN YKFC"/>
    <property type="match status" value="1"/>
</dbReference>
<gene>
    <name evidence="3" type="ORF">H2515_00220</name>
</gene>
<evidence type="ECO:0000256" key="1">
    <source>
        <dbReference type="ARBA" id="ARBA00034120"/>
    </source>
</evidence>
<proteinExistence type="inferred from homology"/>
<dbReference type="RefSeq" id="WP_232821472.1">
    <property type="nucleotide sequence ID" value="NZ_CP059488.1"/>
</dbReference>
<dbReference type="Pfam" id="PF00078">
    <property type="entry name" value="RVT_1"/>
    <property type="match status" value="1"/>
</dbReference>
<dbReference type="InterPro" id="IPR000477">
    <property type="entry name" value="RT_dom"/>
</dbReference>
<organism evidence="3 4">
    <name type="scientific">Acidithiobacillus ferrivorans</name>
    <dbReference type="NCBI Taxonomy" id="160808"/>
    <lineage>
        <taxon>Bacteria</taxon>
        <taxon>Pseudomonadati</taxon>
        <taxon>Pseudomonadota</taxon>
        <taxon>Acidithiobacillia</taxon>
        <taxon>Acidithiobacillales</taxon>
        <taxon>Acidithiobacillaceae</taxon>
        <taxon>Acidithiobacillus</taxon>
    </lineage>
</organism>
<dbReference type="PANTHER" id="PTHR34047">
    <property type="entry name" value="NUCLEAR INTRON MATURASE 1, MITOCHONDRIAL-RELATED"/>
    <property type="match status" value="1"/>
</dbReference>
<evidence type="ECO:0000313" key="4">
    <source>
        <dbReference type="Proteomes" id="UP000595420"/>
    </source>
</evidence>
<evidence type="ECO:0000259" key="2">
    <source>
        <dbReference type="Pfam" id="PF00078"/>
    </source>
</evidence>
<reference evidence="3 4" key="1">
    <citation type="submission" date="2020-07" db="EMBL/GenBank/DDBJ databases">
        <title>Complete genome sequence analysis of Acidithiobacillus ferrivorans XJFY6S-08 reveals extreme environmental adaptation to alpine acid mine drainage.</title>
        <authorList>
            <person name="Yan L."/>
            <person name="Ni Y."/>
        </authorList>
    </citation>
    <scope>NUCLEOTIDE SEQUENCE [LARGE SCALE GENOMIC DNA]</scope>
    <source>
        <strain evidence="3 4">XJFY6S-08</strain>
    </source>
</reference>
<sequence length="101" mass="11683">MTEQHLTTYFCSYGFRPGRSAHQAVRQVQADIRAGYAWVVDTDIEAFFDRVNHDRLMVRLKQRTNDPALLRLINRYLEAMGRGGLSGIAQTRRICARSMEH</sequence>
<dbReference type="SUPFAM" id="SSF56672">
    <property type="entry name" value="DNA/RNA polymerases"/>
    <property type="match status" value="1"/>
</dbReference>
<dbReference type="EMBL" id="CP059488">
    <property type="protein sequence ID" value="QQD72816.1"/>
    <property type="molecule type" value="Genomic_DNA"/>
</dbReference>
<protein>
    <recommendedName>
        <fullName evidence="2">Reverse transcriptase domain-containing protein</fullName>
    </recommendedName>
</protein>
<comment type="similarity">
    <text evidence="1">Belongs to the bacterial reverse transcriptase family.</text>
</comment>
<evidence type="ECO:0000313" key="3">
    <source>
        <dbReference type="EMBL" id="QQD72816.1"/>
    </source>
</evidence>
<name>A0A7T4WDZ6_9PROT</name>
<dbReference type="AlphaFoldDB" id="A0A7T4WDZ6"/>